<evidence type="ECO:0000259" key="1">
    <source>
        <dbReference type="Pfam" id="PF13612"/>
    </source>
</evidence>
<dbReference type="InterPro" id="IPR025668">
    <property type="entry name" value="Tnp_DDE_dom"/>
</dbReference>
<reference evidence="3" key="1">
    <citation type="submission" date="2017-04" db="EMBL/GenBank/DDBJ databases">
        <title>Genome evolution of the luminous symbionts of deep sea anglerfish.</title>
        <authorList>
            <person name="Hendry T.A."/>
        </authorList>
    </citation>
    <scope>NUCLEOTIDE SEQUENCE [LARGE SCALE GENOMIC DNA]</scope>
</reference>
<comment type="caution">
    <text evidence="2">The sequence shown here is derived from an EMBL/GenBank/DDBJ whole genome shotgun (WGS) entry which is preliminary data.</text>
</comment>
<name>A0A2A5T5N2_9GAMM</name>
<dbReference type="EMBL" id="NBYY01000009">
    <property type="protein sequence ID" value="PCS23485.1"/>
    <property type="molecule type" value="Genomic_DNA"/>
</dbReference>
<sequence>MANVSNRKPVSEMADELWGCLYGDKGYISDSIGAGTCRQWSDTPTDVKENMKPKVMKL</sequence>
<accession>A0A2A5T5N2</accession>
<proteinExistence type="predicted"/>
<feature type="domain" description="Transposase DDE" evidence="1">
    <location>
        <begin position="2"/>
        <end position="57"/>
    </location>
</feature>
<organism evidence="2 3">
    <name type="scientific">Candidatus Enterovibrio escicola</name>
    <dbReference type="NCBI Taxonomy" id="1927127"/>
    <lineage>
        <taxon>Bacteria</taxon>
        <taxon>Pseudomonadati</taxon>
        <taxon>Pseudomonadota</taxon>
        <taxon>Gammaproteobacteria</taxon>
        <taxon>Vibrionales</taxon>
        <taxon>Vibrionaceae</taxon>
        <taxon>Enterovibrio</taxon>
    </lineage>
</organism>
<gene>
    <name evidence="2" type="ORF">BTN49_0453</name>
</gene>
<dbReference type="Pfam" id="PF13612">
    <property type="entry name" value="DDE_Tnp_1_3"/>
    <property type="match status" value="1"/>
</dbReference>
<evidence type="ECO:0000313" key="3">
    <source>
        <dbReference type="Proteomes" id="UP000219020"/>
    </source>
</evidence>
<evidence type="ECO:0000313" key="2">
    <source>
        <dbReference type="EMBL" id="PCS23485.1"/>
    </source>
</evidence>
<dbReference type="AlphaFoldDB" id="A0A2A5T5N2"/>
<dbReference type="Proteomes" id="UP000219020">
    <property type="component" value="Unassembled WGS sequence"/>
</dbReference>
<keyword evidence="3" id="KW-1185">Reference proteome</keyword>
<protein>
    <submittedName>
        <fullName evidence="2">Mobile element protein</fullName>
    </submittedName>
</protein>